<name>A0A327KT12_9BRAD</name>
<accession>A0A327KT12</accession>
<comment type="caution">
    <text evidence="1">The sequence shown here is derived from an EMBL/GenBank/DDBJ whole genome shotgun (WGS) entry which is preliminary data.</text>
</comment>
<proteinExistence type="predicted"/>
<evidence type="ECO:0000313" key="1">
    <source>
        <dbReference type="EMBL" id="RAI40462.1"/>
    </source>
</evidence>
<dbReference type="AlphaFoldDB" id="A0A327KT12"/>
<gene>
    <name evidence="1" type="ORF">CH338_06370</name>
</gene>
<reference evidence="1 2" key="1">
    <citation type="submission" date="2017-07" db="EMBL/GenBank/DDBJ databases">
        <title>Draft Genome Sequences of Select Purple Nonsulfur Bacteria.</title>
        <authorList>
            <person name="Lasarre B."/>
            <person name="Mckinlay J.B."/>
        </authorList>
    </citation>
    <scope>NUCLEOTIDE SEQUENCE [LARGE SCALE GENOMIC DNA]</scope>
    <source>
        <strain evidence="1 2">DSM 11907</strain>
    </source>
</reference>
<keyword evidence="2" id="KW-1185">Reference proteome</keyword>
<sequence length="81" mass="8234">MQIPTRTRSSRCSIPRGATGAGSLLRVSAAGASFITRFAPASAVRLKTLASPPTPIDAVAFAIPLADRVGHVCMVGSRAAA</sequence>
<dbReference type="EMBL" id="NPEU01000041">
    <property type="protein sequence ID" value="RAI40462.1"/>
    <property type="molecule type" value="Genomic_DNA"/>
</dbReference>
<dbReference type="Proteomes" id="UP000248863">
    <property type="component" value="Unassembled WGS sequence"/>
</dbReference>
<organism evidence="1 2">
    <name type="scientific">Rhodoplanes elegans</name>
    <dbReference type="NCBI Taxonomy" id="29408"/>
    <lineage>
        <taxon>Bacteria</taxon>
        <taxon>Pseudomonadati</taxon>
        <taxon>Pseudomonadota</taxon>
        <taxon>Alphaproteobacteria</taxon>
        <taxon>Hyphomicrobiales</taxon>
        <taxon>Nitrobacteraceae</taxon>
        <taxon>Rhodoplanes</taxon>
    </lineage>
</organism>
<feature type="non-terminal residue" evidence="1">
    <location>
        <position position="81"/>
    </location>
</feature>
<protein>
    <submittedName>
        <fullName evidence="1">Uncharacterized protein</fullName>
    </submittedName>
</protein>
<evidence type="ECO:0000313" key="2">
    <source>
        <dbReference type="Proteomes" id="UP000248863"/>
    </source>
</evidence>